<dbReference type="RefSeq" id="WP_103937177.1">
    <property type="nucleotide sequence ID" value="NZ_FNVO01000003.1"/>
</dbReference>
<keyword evidence="1" id="KW-0805">Transcription regulation</keyword>
<dbReference type="InterPro" id="IPR001647">
    <property type="entry name" value="HTH_TetR"/>
</dbReference>
<dbReference type="InterPro" id="IPR036271">
    <property type="entry name" value="Tet_transcr_reg_TetR-rel_C_sf"/>
</dbReference>
<feature type="domain" description="HTH tetR-type" evidence="5">
    <location>
        <begin position="32"/>
        <end position="92"/>
    </location>
</feature>
<accession>A0A1H5XF33</accession>
<dbReference type="Gene3D" id="1.10.357.10">
    <property type="entry name" value="Tetracycline Repressor, domain 2"/>
    <property type="match status" value="1"/>
</dbReference>
<dbReference type="GO" id="GO:0000976">
    <property type="term" value="F:transcription cis-regulatory region binding"/>
    <property type="evidence" value="ECO:0007669"/>
    <property type="project" value="TreeGrafter"/>
</dbReference>
<dbReference type="PANTHER" id="PTHR30055">
    <property type="entry name" value="HTH-TYPE TRANSCRIPTIONAL REGULATOR RUTR"/>
    <property type="match status" value="1"/>
</dbReference>
<dbReference type="Gene3D" id="1.10.10.60">
    <property type="entry name" value="Homeodomain-like"/>
    <property type="match status" value="1"/>
</dbReference>
<dbReference type="Pfam" id="PF00440">
    <property type="entry name" value="TetR_N"/>
    <property type="match status" value="1"/>
</dbReference>
<keyword evidence="7" id="KW-1185">Reference proteome</keyword>
<keyword evidence="2 4" id="KW-0238">DNA-binding</keyword>
<dbReference type="Proteomes" id="UP000236723">
    <property type="component" value="Unassembled WGS sequence"/>
</dbReference>
<protein>
    <submittedName>
        <fullName evidence="6">Regulatory protein, tetR family</fullName>
    </submittedName>
</protein>
<evidence type="ECO:0000259" key="5">
    <source>
        <dbReference type="PROSITE" id="PS50977"/>
    </source>
</evidence>
<dbReference type="GO" id="GO:0045892">
    <property type="term" value="P:negative regulation of DNA-templated transcription"/>
    <property type="evidence" value="ECO:0007669"/>
    <property type="project" value="InterPro"/>
</dbReference>
<name>A0A1H5XF33_9ACTN</name>
<dbReference type="InterPro" id="IPR009057">
    <property type="entry name" value="Homeodomain-like_sf"/>
</dbReference>
<sequence length="254" mass="28113">MTTEYSAGGDPTRSLELLWGVRERPKRGPRPKLTAPRIAEAAIEVADAEGLAALSMRRVAERLGVSPMSLYTYVPGKAELLDLMLDTVQGEAPLLDELPGGWRARAERWARESLASYQRHPWVLQVATSRPPMGPNELTWSESALRALAETGLPDREMVAVVSSLDNYVKGAARAAVDAALAERRTGMSDEQHYRAREPLLARLITPDRFPTMNRLHYAGVFDAPVDDFEFGLQRLLDGIEHFIARHRDDTGGG</sequence>
<dbReference type="Pfam" id="PF02909">
    <property type="entry name" value="TetR_C_1"/>
    <property type="match status" value="1"/>
</dbReference>
<dbReference type="SUPFAM" id="SSF48498">
    <property type="entry name" value="Tetracyclin repressor-like, C-terminal domain"/>
    <property type="match status" value="1"/>
</dbReference>
<dbReference type="InterPro" id="IPR004111">
    <property type="entry name" value="Repressor_TetR_C"/>
</dbReference>
<feature type="DNA-binding region" description="H-T-H motif" evidence="4">
    <location>
        <begin position="55"/>
        <end position="74"/>
    </location>
</feature>
<keyword evidence="3" id="KW-0804">Transcription</keyword>
<evidence type="ECO:0000313" key="6">
    <source>
        <dbReference type="EMBL" id="SEG10243.1"/>
    </source>
</evidence>
<evidence type="ECO:0000313" key="7">
    <source>
        <dbReference type="Proteomes" id="UP000236723"/>
    </source>
</evidence>
<proteinExistence type="predicted"/>
<evidence type="ECO:0000256" key="3">
    <source>
        <dbReference type="ARBA" id="ARBA00023163"/>
    </source>
</evidence>
<dbReference type="EMBL" id="FNVO01000003">
    <property type="protein sequence ID" value="SEG10243.1"/>
    <property type="molecule type" value="Genomic_DNA"/>
</dbReference>
<reference evidence="7" key="1">
    <citation type="submission" date="2016-10" db="EMBL/GenBank/DDBJ databases">
        <authorList>
            <person name="Varghese N."/>
            <person name="Submissions S."/>
        </authorList>
    </citation>
    <scope>NUCLEOTIDE SEQUENCE [LARGE SCALE GENOMIC DNA]</scope>
    <source>
        <strain evidence="7">DSM 43163</strain>
    </source>
</reference>
<dbReference type="SUPFAM" id="SSF46689">
    <property type="entry name" value="Homeodomain-like"/>
    <property type="match status" value="1"/>
</dbReference>
<dbReference type="InterPro" id="IPR050109">
    <property type="entry name" value="HTH-type_TetR-like_transc_reg"/>
</dbReference>
<dbReference type="GO" id="GO:0003700">
    <property type="term" value="F:DNA-binding transcription factor activity"/>
    <property type="evidence" value="ECO:0007669"/>
    <property type="project" value="TreeGrafter"/>
</dbReference>
<dbReference type="AlphaFoldDB" id="A0A1H5XF33"/>
<gene>
    <name evidence="6" type="ORF">SAMN04489712_103222</name>
</gene>
<evidence type="ECO:0000256" key="2">
    <source>
        <dbReference type="ARBA" id="ARBA00023125"/>
    </source>
</evidence>
<evidence type="ECO:0000256" key="1">
    <source>
        <dbReference type="ARBA" id="ARBA00023015"/>
    </source>
</evidence>
<dbReference type="PANTHER" id="PTHR30055:SF151">
    <property type="entry name" value="TRANSCRIPTIONAL REGULATORY PROTEIN"/>
    <property type="match status" value="1"/>
</dbReference>
<evidence type="ECO:0000256" key="4">
    <source>
        <dbReference type="PROSITE-ProRule" id="PRU00335"/>
    </source>
</evidence>
<dbReference type="PROSITE" id="PS50977">
    <property type="entry name" value="HTH_TETR_2"/>
    <property type="match status" value="1"/>
</dbReference>
<organism evidence="6 7">
    <name type="scientific">Thermomonospora echinospora</name>
    <dbReference type="NCBI Taxonomy" id="1992"/>
    <lineage>
        <taxon>Bacteria</taxon>
        <taxon>Bacillati</taxon>
        <taxon>Actinomycetota</taxon>
        <taxon>Actinomycetes</taxon>
        <taxon>Streptosporangiales</taxon>
        <taxon>Thermomonosporaceae</taxon>
        <taxon>Thermomonospora</taxon>
    </lineage>
</organism>
<dbReference type="OrthoDB" id="2570341at2"/>